<feature type="compositionally biased region" description="Low complexity" evidence="6">
    <location>
        <begin position="76"/>
        <end position="111"/>
    </location>
</feature>
<dbReference type="InterPro" id="IPR004827">
    <property type="entry name" value="bZIP"/>
</dbReference>
<keyword evidence="3" id="KW-0238">DNA-binding</keyword>
<dbReference type="GO" id="GO:0000977">
    <property type="term" value="F:RNA polymerase II transcription regulatory region sequence-specific DNA binding"/>
    <property type="evidence" value="ECO:0007669"/>
    <property type="project" value="TreeGrafter"/>
</dbReference>
<organism evidence="8 9">
    <name type="scientific">Modicella reniformis</name>
    <dbReference type="NCBI Taxonomy" id="1440133"/>
    <lineage>
        <taxon>Eukaryota</taxon>
        <taxon>Fungi</taxon>
        <taxon>Fungi incertae sedis</taxon>
        <taxon>Mucoromycota</taxon>
        <taxon>Mortierellomycotina</taxon>
        <taxon>Mortierellomycetes</taxon>
        <taxon>Mortierellales</taxon>
        <taxon>Mortierellaceae</taxon>
        <taxon>Modicella</taxon>
    </lineage>
</organism>
<evidence type="ECO:0000256" key="2">
    <source>
        <dbReference type="ARBA" id="ARBA00023015"/>
    </source>
</evidence>
<comment type="subcellular location">
    <subcellularLocation>
        <location evidence="1">Nucleus</location>
    </subcellularLocation>
</comment>
<sequence length="537" mass="60394">MESYPHPYSAVIATFNHQSLLKDGAGELDETDPENLSDDDLVLWVNAQFTFDNQSEKDLEDEMALKIAQNQRQQYEAQRQAQQQQQHQQAQQQHHQQQFQYQGLQQQHLQQPHSIVAPLPQQLHHHQHQQHHQQPQQHQTSHTYQYPAADVQRQLQQIDAIHGYLDVDSEDPRTSLALVERSRQRNPASSVTQMFQQQQQQQTNFDHRHPAYPQQPAPHLLHQPLVTHPQQFHSYTVGTSPLPSPTTTAVHDYQHLQIHPQQGEGIGLTTRNRNNSVGALSSLSLSSPSSTHSTRDEASPFVSHEEKLQRLEDELQEYQGELAEERRLQEQQDPTSPTNTIMDTDDINGVIVASAEYDDGTYLDGGGGSGSQDTRSRSNSLLSRDDPDYVSKLAAEEDKRRRNTAASARFRQKKRLREQILEKIAKEMTAKSELLELRVRELEMEIKWLRGLVVEKDASRVLLEGKSSLTPTPSSPSSSSPSSSTAGLLSGSLPSSFVGPLPNGIGTTMSPTALLNSHLAANADNSTSTTFRRRKAP</sequence>
<gene>
    <name evidence="8" type="ORF">BGZ65_005234</name>
</gene>
<feature type="region of interest" description="Disordered" evidence="6">
    <location>
        <begin position="359"/>
        <end position="389"/>
    </location>
</feature>
<feature type="compositionally biased region" description="Basic and acidic residues" evidence="6">
    <location>
        <begin position="293"/>
        <end position="305"/>
    </location>
</feature>
<dbReference type="Pfam" id="PF07716">
    <property type="entry name" value="bZIP_2"/>
    <property type="match status" value="1"/>
</dbReference>
<keyword evidence="4" id="KW-0804">Transcription</keyword>
<dbReference type="SUPFAM" id="SSF57959">
    <property type="entry name" value="Leucine zipper domain"/>
    <property type="match status" value="1"/>
</dbReference>
<dbReference type="GO" id="GO:0005634">
    <property type="term" value="C:nucleus"/>
    <property type="evidence" value="ECO:0007669"/>
    <property type="project" value="UniProtKB-SubCell"/>
</dbReference>
<dbReference type="PROSITE" id="PS00036">
    <property type="entry name" value="BZIP_BASIC"/>
    <property type="match status" value="1"/>
</dbReference>
<dbReference type="EMBL" id="JAAAHW010000075">
    <property type="protein sequence ID" value="KAG0006679.1"/>
    <property type="molecule type" value="Genomic_DNA"/>
</dbReference>
<protein>
    <recommendedName>
        <fullName evidence="7">BZIP domain-containing protein</fullName>
    </recommendedName>
</protein>
<feature type="region of interest" description="Disordered" evidence="6">
    <location>
        <begin position="181"/>
        <end position="202"/>
    </location>
</feature>
<evidence type="ECO:0000313" key="9">
    <source>
        <dbReference type="Proteomes" id="UP000749646"/>
    </source>
</evidence>
<dbReference type="OrthoDB" id="1939598at2759"/>
<dbReference type="Gene3D" id="1.20.5.170">
    <property type="match status" value="1"/>
</dbReference>
<dbReference type="PANTHER" id="PTHR13044">
    <property type="entry name" value="ACTIVATING TRANSCRIPTION FACTOR ATF 4/5"/>
    <property type="match status" value="1"/>
</dbReference>
<evidence type="ECO:0000256" key="1">
    <source>
        <dbReference type="ARBA" id="ARBA00004123"/>
    </source>
</evidence>
<evidence type="ECO:0000256" key="5">
    <source>
        <dbReference type="ARBA" id="ARBA00023242"/>
    </source>
</evidence>
<evidence type="ECO:0000256" key="6">
    <source>
        <dbReference type="SAM" id="MobiDB-lite"/>
    </source>
</evidence>
<accession>A0A9P6SV96</accession>
<evidence type="ECO:0000256" key="4">
    <source>
        <dbReference type="ARBA" id="ARBA00023163"/>
    </source>
</evidence>
<feature type="compositionally biased region" description="Low complexity" evidence="6">
    <location>
        <begin position="371"/>
        <end position="382"/>
    </location>
</feature>
<dbReference type="InterPro" id="IPR046347">
    <property type="entry name" value="bZIP_sf"/>
</dbReference>
<feature type="compositionally biased region" description="Low complexity" evidence="6">
    <location>
        <begin position="280"/>
        <end position="290"/>
    </location>
</feature>
<feature type="region of interest" description="Disordered" evidence="6">
    <location>
        <begin position="279"/>
        <end position="305"/>
    </location>
</feature>
<comment type="caution">
    <text evidence="8">The sequence shown here is derived from an EMBL/GenBank/DDBJ whole genome shotgun (WGS) entry which is preliminary data.</text>
</comment>
<feature type="compositionally biased region" description="Polar residues" evidence="6">
    <location>
        <begin position="185"/>
        <end position="195"/>
    </location>
</feature>
<dbReference type="CDD" id="cd14705">
    <property type="entry name" value="bZIP_Zip1"/>
    <property type="match status" value="1"/>
</dbReference>
<evidence type="ECO:0000313" key="8">
    <source>
        <dbReference type="EMBL" id="KAG0006679.1"/>
    </source>
</evidence>
<feature type="domain" description="BZIP" evidence="7">
    <location>
        <begin position="397"/>
        <end position="456"/>
    </location>
</feature>
<keyword evidence="5" id="KW-0539">Nucleus</keyword>
<feature type="region of interest" description="Disordered" evidence="6">
    <location>
        <begin position="465"/>
        <end position="493"/>
    </location>
</feature>
<feature type="compositionally biased region" description="Low complexity" evidence="6">
    <location>
        <begin position="467"/>
        <end position="493"/>
    </location>
</feature>
<reference evidence="8" key="1">
    <citation type="journal article" date="2020" name="Fungal Divers.">
        <title>Resolving the Mortierellaceae phylogeny through synthesis of multi-gene phylogenetics and phylogenomics.</title>
        <authorList>
            <person name="Vandepol N."/>
            <person name="Liber J."/>
            <person name="Desiro A."/>
            <person name="Na H."/>
            <person name="Kennedy M."/>
            <person name="Barry K."/>
            <person name="Grigoriev I.V."/>
            <person name="Miller A.N."/>
            <person name="O'Donnell K."/>
            <person name="Stajich J.E."/>
            <person name="Bonito G."/>
        </authorList>
    </citation>
    <scope>NUCLEOTIDE SEQUENCE</scope>
    <source>
        <strain evidence="8">MES-2147</strain>
    </source>
</reference>
<dbReference type="Proteomes" id="UP000749646">
    <property type="component" value="Unassembled WGS sequence"/>
</dbReference>
<evidence type="ECO:0000259" key="7">
    <source>
        <dbReference type="PROSITE" id="PS50217"/>
    </source>
</evidence>
<dbReference type="AlphaFoldDB" id="A0A9P6SV96"/>
<dbReference type="GO" id="GO:0001228">
    <property type="term" value="F:DNA-binding transcription activator activity, RNA polymerase II-specific"/>
    <property type="evidence" value="ECO:0007669"/>
    <property type="project" value="TreeGrafter"/>
</dbReference>
<name>A0A9P6SV96_9FUNG</name>
<evidence type="ECO:0000256" key="3">
    <source>
        <dbReference type="ARBA" id="ARBA00023125"/>
    </source>
</evidence>
<dbReference type="PANTHER" id="PTHR13044:SF14">
    <property type="entry name" value="CRYPTOCEPHAL, ISOFORM A"/>
    <property type="match status" value="1"/>
</dbReference>
<keyword evidence="9" id="KW-1185">Reference proteome</keyword>
<dbReference type="PROSITE" id="PS50217">
    <property type="entry name" value="BZIP"/>
    <property type="match status" value="1"/>
</dbReference>
<feature type="region of interest" description="Disordered" evidence="6">
    <location>
        <begin position="76"/>
        <end position="144"/>
    </location>
</feature>
<keyword evidence="2" id="KW-0805">Transcription regulation</keyword>
<proteinExistence type="predicted"/>